<dbReference type="Gene3D" id="2.140.10.30">
    <property type="entry name" value="Dipeptidylpeptidase IV, N-terminal domain"/>
    <property type="match status" value="1"/>
</dbReference>
<accession>F1KTC5</accession>
<sequence>MSFGQAFETDTNGADNEASVSTTSKGIRSRKFRLCIRIWALIFALSIVISLAIVIAFIVTQKPVDLSQIAAGDRWLPHARNREPHNNNTNYVLPPANYNQLSLESLLMGAGVVQQDHVVVWLSDDRLVMSDMLGNFLLMNTSDLSHKSRVFIEKDQLKSDDKGKKIIFNSDARLVAVSTGLSQVYRHSNKALYAIAMVEAPHLKNYQPIGPRATGDEALQLFEWNPQMGAKDFVFVYESNIYYQADARQRGSALPITFTGGAFNYNGITDWLYEEEIFSSSKAVWWSPSGKYLAYASFDDRSVDRVMVPHYDSADVYPRHEEVAYPKAGTANQPLVSLWIWQKQHNVTHQVDPPTTLMNTHKNGSYYLYSAQWIVLKGENNGTEELLLSVWANRQQNEVFISACRYRHSCIESLHIQFDINGRKMWSEPSDFKIDFYSTSGYFVILPRKYDDGNVYNHIAHVNLVNASPPSDSITAYHGGPYDVKQIVGYNRQKDEIYFLSAGGSIARMLLYRARYASNGSGANSPECLTCNMESCPSSRVNFAPSGKQFVLFCHLAYHSTKTYLKKVDEISSGILLRGEFQMALSYDVPKVTYERVSTASGIDAHVGLLLPPNFDPAFLYPVLLYTYAGPNSNLNVMETPWDLMSYFANKRQYVVVMIDARGSSNRGWMVKEQLYMNLGGPEVDDQIEVTRRLLHMYPFMDKHRVAVLGWSYGGFVTAHIAVRDHGSTFQCAVCIAPVVDFRFYDSAYTERYMGLPHDNVIGYKKTNLLSDSLVGNFRQVKLMLAHGDADDNVHYQNSALLASALQQQGIHFKQLVYTNQDHTIRSAIGHLYMEVDRFLLHDCFGFTDSQL</sequence>
<dbReference type="InterPro" id="IPR002469">
    <property type="entry name" value="Peptidase_S9B_N"/>
</dbReference>
<evidence type="ECO:0000259" key="6">
    <source>
        <dbReference type="Pfam" id="PF00326"/>
    </source>
</evidence>
<comment type="function">
    <text evidence="3">Removes N-terminal dipeptides sequentially from polypeptides. Essential for control of distal tip cell migration.</text>
</comment>
<feature type="region of interest" description="Disordered" evidence="4">
    <location>
        <begin position="1"/>
        <end position="20"/>
    </location>
</feature>
<dbReference type="ESTHER" id="ascsu-f1ktc5">
    <property type="family name" value="DPP4N_Peptidase_S9"/>
</dbReference>
<feature type="domain" description="Peptidase S9 prolyl oligopeptidase catalytic" evidence="6">
    <location>
        <begin position="647"/>
        <end position="841"/>
    </location>
</feature>
<dbReference type="Pfam" id="PF00326">
    <property type="entry name" value="Peptidase_S9"/>
    <property type="match status" value="1"/>
</dbReference>
<keyword evidence="5" id="KW-0812">Transmembrane</keyword>
<keyword evidence="2" id="KW-0325">Glycoprotein</keyword>
<dbReference type="GO" id="GO:0006508">
    <property type="term" value="P:proteolysis"/>
    <property type="evidence" value="ECO:0007669"/>
    <property type="project" value="InterPro"/>
</dbReference>
<evidence type="ECO:0000256" key="5">
    <source>
        <dbReference type="SAM" id="Phobius"/>
    </source>
</evidence>
<dbReference type="SUPFAM" id="SSF53474">
    <property type="entry name" value="alpha/beta-Hydrolases"/>
    <property type="match status" value="1"/>
</dbReference>
<proteinExistence type="evidence at transcript level"/>
<organism evidence="8">
    <name type="scientific">Ascaris suum</name>
    <name type="common">Pig roundworm</name>
    <name type="synonym">Ascaris lumbricoides</name>
    <dbReference type="NCBI Taxonomy" id="6253"/>
    <lineage>
        <taxon>Eukaryota</taxon>
        <taxon>Metazoa</taxon>
        <taxon>Ecdysozoa</taxon>
        <taxon>Nematoda</taxon>
        <taxon>Chromadorea</taxon>
        <taxon>Rhabditida</taxon>
        <taxon>Spirurina</taxon>
        <taxon>Ascaridomorpha</taxon>
        <taxon>Ascaridoidea</taxon>
        <taxon>Ascarididae</taxon>
        <taxon>Ascaris</taxon>
    </lineage>
</organism>
<keyword evidence="5" id="KW-1133">Transmembrane helix</keyword>
<protein>
    <submittedName>
        <fullName evidence="8">Dipeptidyl peptidase family member 2</fullName>
    </submittedName>
</protein>
<evidence type="ECO:0000256" key="3">
    <source>
        <dbReference type="ARBA" id="ARBA00058505"/>
    </source>
</evidence>
<dbReference type="PANTHER" id="PTHR11731:SF202">
    <property type="entry name" value="DIPEPTIDYL PEPTIDASE FAMILY MEMBER 2"/>
    <property type="match status" value="1"/>
</dbReference>
<dbReference type="AlphaFoldDB" id="F1KTC5"/>
<dbReference type="GO" id="GO:0005886">
    <property type="term" value="C:plasma membrane"/>
    <property type="evidence" value="ECO:0007669"/>
    <property type="project" value="TreeGrafter"/>
</dbReference>
<dbReference type="InterPro" id="IPR029058">
    <property type="entry name" value="AB_hydrolase_fold"/>
</dbReference>
<dbReference type="MEROPS" id="S09.A74"/>
<dbReference type="GO" id="GO:0008236">
    <property type="term" value="F:serine-type peptidase activity"/>
    <property type="evidence" value="ECO:0007669"/>
    <property type="project" value="InterPro"/>
</dbReference>
<keyword evidence="5" id="KW-0472">Membrane</keyword>
<reference evidence="8" key="1">
    <citation type="journal article" date="2011" name="Genome Res.">
        <title>Deep small RNA sequencing from the nematode Ascaris reveals conservation, functional diversification, and novel developmental profiles.</title>
        <authorList>
            <person name="Wang J."/>
            <person name="Czech B."/>
            <person name="Crunk A."/>
            <person name="Wallace A."/>
            <person name="Mitreva M."/>
            <person name="Hannon G.J."/>
            <person name="Davis R.E."/>
        </authorList>
    </citation>
    <scope>NUCLEOTIDE SEQUENCE</scope>
</reference>
<dbReference type="InterPro" id="IPR001375">
    <property type="entry name" value="Peptidase_S9_cat"/>
</dbReference>
<dbReference type="PANTHER" id="PTHR11731">
    <property type="entry name" value="PROTEASE FAMILY S9B,C DIPEPTIDYL-PEPTIDASE IV-RELATED"/>
    <property type="match status" value="1"/>
</dbReference>
<evidence type="ECO:0000313" key="8">
    <source>
        <dbReference type="EMBL" id="ADY41129.1"/>
    </source>
</evidence>
<name>F1KTC5_ASCSU</name>
<evidence type="ECO:0000259" key="7">
    <source>
        <dbReference type="Pfam" id="PF00930"/>
    </source>
</evidence>
<dbReference type="EMBL" id="JI165532">
    <property type="protein sequence ID" value="ADY41129.1"/>
    <property type="molecule type" value="mRNA"/>
</dbReference>
<dbReference type="InterPro" id="IPR050278">
    <property type="entry name" value="Serine_Prot_S9B/DPPIV"/>
</dbReference>
<dbReference type="FunFam" id="3.40.50.1820:FF:000003">
    <property type="entry name" value="Dipeptidyl peptidase 4"/>
    <property type="match status" value="1"/>
</dbReference>
<dbReference type="Gene3D" id="3.40.50.1820">
    <property type="entry name" value="alpha/beta hydrolase"/>
    <property type="match status" value="1"/>
</dbReference>
<evidence type="ECO:0000256" key="4">
    <source>
        <dbReference type="SAM" id="MobiDB-lite"/>
    </source>
</evidence>
<feature type="domain" description="Dipeptidylpeptidase IV N-terminal" evidence="7">
    <location>
        <begin position="170"/>
        <end position="555"/>
    </location>
</feature>
<feature type="transmembrane region" description="Helical" evidence="5">
    <location>
        <begin position="38"/>
        <end position="59"/>
    </location>
</feature>
<dbReference type="Pfam" id="PF00930">
    <property type="entry name" value="DPPIV_N"/>
    <property type="match status" value="1"/>
</dbReference>
<evidence type="ECO:0000256" key="1">
    <source>
        <dbReference type="ARBA" id="ARBA00010036"/>
    </source>
</evidence>
<comment type="similarity">
    <text evidence="1">Belongs to the peptidase S9B family. DPPIV subfamily.</text>
</comment>
<feature type="compositionally biased region" description="Polar residues" evidence="4">
    <location>
        <begin position="8"/>
        <end position="20"/>
    </location>
</feature>
<dbReference type="SUPFAM" id="SSF82171">
    <property type="entry name" value="DPP6 N-terminal domain-like"/>
    <property type="match status" value="1"/>
</dbReference>
<dbReference type="GO" id="GO:0008239">
    <property type="term" value="F:dipeptidyl-peptidase activity"/>
    <property type="evidence" value="ECO:0007669"/>
    <property type="project" value="TreeGrafter"/>
</dbReference>
<evidence type="ECO:0000256" key="2">
    <source>
        <dbReference type="ARBA" id="ARBA00023180"/>
    </source>
</evidence>